<dbReference type="Gene3D" id="1.10.287.380">
    <property type="entry name" value="Valyl-tRNA synthetase, C-terminal domain"/>
    <property type="match status" value="1"/>
</dbReference>
<keyword evidence="6 11" id="KW-0067">ATP-binding</keyword>
<feature type="domain" description="ABC transporter" evidence="13">
    <location>
        <begin position="287"/>
        <end position="517"/>
    </location>
</feature>
<dbReference type="InterPro" id="IPR037118">
    <property type="entry name" value="Val-tRNA_synth_C_sf"/>
</dbReference>
<feature type="binding site" evidence="11">
    <location>
        <begin position="323"/>
        <end position="330"/>
    </location>
    <ligand>
        <name>ATP</name>
        <dbReference type="ChEBI" id="CHEBI:30616"/>
        <label>2</label>
    </ligand>
</feature>
<comment type="subcellular location">
    <subcellularLocation>
        <location evidence="11">Cytoplasm</location>
    </subcellularLocation>
    <text evidence="11">Associates with ribosomes.</text>
</comment>
<evidence type="ECO:0000313" key="15">
    <source>
        <dbReference type="Proteomes" id="UP000277007"/>
    </source>
</evidence>
<keyword evidence="2 11" id="KW-0677">Repeat</keyword>
<dbReference type="GO" id="GO:0005737">
    <property type="term" value="C:cytoplasm"/>
    <property type="evidence" value="ECO:0007669"/>
    <property type="project" value="UniProtKB-SubCell"/>
</dbReference>
<keyword evidence="5 11" id="KW-0378">Hydrolase</keyword>
<dbReference type="PROSITE" id="PS00211">
    <property type="entry name" value="ABC_TRANSPORTER_1"/>
    <property type="match status" value="1"/>
</dbReference>
<dbReference type="PANTHER" id="PTHR42855:SF1">
    <property type="entry name" value="ABC TRANSPORTER DOMAIN-CONTAINING PROTEIN"/>
    <property type="match status" value="1"/>
</dbReference>
<keyword evidence="4 11" id="KW-0227">DNA damage</keyword>
<protein>
    <recommendedName>
        <fullName evidence="11">ATP-binding protein Uup</fullName>
        <ecNumber evidence="11">3.6.1.-</ecNumber>
    </recommendedName>
</protein>
<dbReference type="GO" id="GO:0043022">
    <property type="term" value="F:ribosome binding"/>
    <property type="evidence" value="ECO:0007669"/>
    <property type="project" value="UniProtKB-UniRule"/>
</dbReference>
<evidence type="ECO:0000256" key="12">
    <source>
        <dbReference type="SAM" id="MobiDB-lite"/>
    </source>
</evidence>
<dbReference type="InterPro" id="IPR032524">
    <property type="entry name" value="ABC_tran_C"/>
</dbReference>
<dbReference type="Pfam" id="PF16326">
    <property type="entry name" value="ABC_tran_CTD"/>
    <property type="match status" value="1"/>
</dbReference>
<dbReference type="Proteomes" id="UP000277007">
    <property type="component" value="Unassembled WGS sequence"/>
</dbReference>
<keyword evidence="8 11" id="KW-0234">DNA repair</keyword>
<dbReference type="PROSITE" id="PS50893">
    <property type="entry name" value="ABC_TRANSPORTER_2"/>
    <property type="match status" value="2"/>
</dbReference>
<gene>
    <name evidence="11" type="primary">uup</name>
    <name evidence="14" type="ORF">EJ903_01110</name>
</gene>
<evidence type="ECO:0000313" key="14">
    <source>
        <dbReference type="EMBL" id="RTR24398.1"/>
    </source>
</evidence>
<dbReference type="Gene3D" id="3.40.50.300">
    <property type="entry name" value="P-loop containing nucleotide triphosphate hydrolases"/>
    <property type="match status" value="2"/>
</dbReference>
<dbReference type="GO" id="GO:0003677">
    <property type="term" value="F:DNA binding"/>
    <property type="evidence" value="ECO:0007669"/>
    <property type="project" value="UniProtKB-UniRule"/>
</dbReference>
<keyword evidence="7 11" id="KW-0238">DNA-binding</keyword>
<dbReference type="GO" id="GO:0016887">
    <property type="term" value="F:ATP hydrolysis activity"/>
    <property type="evidence" value="ECO:0007669"/>
    <property type="project" value="UniProtKB-UniRule"/>
</dbReference>
<accession>A0A3S0KEB9</accession>
<comment type="function">
    <text evidence="11">Probably plays a role in ribosome assembly or function. May be involved in resolution of branched DNA intermediates that result from template switching in postreplication gaps. Binds DNA and has ATPase activity.</text>
</comment>
<evidence type="ECO:0000256" key="6">
    <source>
        <dbReference type="ARBA" id="ARBA00022840"/>
    </source>
</evidence>
<dbReference type="OrthoDB" id="9762369at2"/>
<feature type="region of interest" description="Disordered" evidence="12">
    <location>
        <begin position="509"/>
        <end position="529"/>
    </location>
</feature>
<evidence type="ECO:0000256" key="1">
    <source>
        <dbReference type="ARBA" id="ARBA00022490"/>
    </source>
</evidence>
<dbReference type="InterPro" id="IPR043686">
    <property type="entry name" value="Uup"/>
</dbReference>
<dbReference type="GO" id="GO:0006281">
    <property type="term" value="P:DNA repair"/>
    <property type="evidence" value="ECO:0007669"/>
    <property type="project" value="UniProtKB-KW"/>
</dbReference>
<comment type="caution">
    <text evidence="14">The sequence shown here is derived from an EMBL/GenBank/DDBJ whole genome shotgun (WGS) entry which is preliminary data.</text>
</comment>
<organism evidence="14 15">
    <name type="scientific">Azospirillum griseum</name>
    <dbReference type="NCBI Taxonomy" id="2496639"/>
    <lineage>
        <taxon>Bacteria</taxon>
        <taxon>Pseudomonadati</taxon>
        <taxon>Pseudomonadota</taxon>
        <taxon>Alphaproteobacteria</taxon>
        <taxon>Rhodospirillales</taxon>
        <taxon>Azospirillaceae</taxon>
        <taxon>Azospirillum</taxon>
    </lineage>
</organism>
<comment type="similarity">
    <text evidence="10 11">Belongs to the ABC transporter superfamily. ABCF family. Uup subfamily.</text>
</comment>
<dbReference type="AlphaFoldDB" id="A0A3S0KEB9"/>
<name>A0A3S0KEB9_9PROT</name>
<evidence type="ECO:0000256" key="3">
    <source>
        <dbReference type="ARBA" id="ARBA00022741"/>
    </source>
</evidence>
<dbReference type="Pfam" id="PF00005">
    <property type="entry name" value="ABC_tran"/>
    <property type="match status" value="2"/>
</dbReference>
<evidence type="ECO:0000256" key="2">
    <source>
        <dbReference type="ARBA" id="ARBA00022737"/>
    </source>
</evidence>
<dbReference type="InterPro" id="IPR003593">
    <property type="entry name" value="AAA+_ATPase"/>
</dbReference>
<comment type="catalytic activity">
    <reaction evidence="9 11">
        <text>ATP + H2O = ADP + phosphate + H(+)</text>
        <dbReference type="Rhea" id="RHEA:13065"/>
        <dbReference type="ChEBI" id="CHEBI:15377"/>
        <dbReference type="ChEBI" id="CHEBI:15378"/>
        <dbReference type="ChEBI" id="CHEBI:30616"/>
        <dbReference type="ChEBI" id="CHEBI:43474"/>
        <dbReference type="ChEBI" id="CHEBI:456216"/>
    </reaction>
</comment>
<evidence type="ECO:0000256" key="5">
    <source>
        <dbReference type="ARBA" id="ARBA00022801"/>
    </source>
</evidence>
<dbReference type="GO" id="GO:0005524">
    <property type="term" value="F:ATP binding"/>
    <property type="evidence" value="ECO:0007669"/>
    <property type="project" value="UniProtKB-UniRule"/>
</dbReference>
<evidence type="ECO:0000256" key="7">
    <source>
        <dbReference type="ARBA" id="ARBA00023125"/>
    </source>
</evidence>
<dbReference type="EMBL" id="RXMA01000001">
    <property type="protein sequence ID" value="RTR24398.1"/>
    <property type="molecule type" value="Genomic_DNA"/>
</dbReference>
<dbReference type="RefSeq" id="WP_126611301.1">
    <property type="nucleotide sequence ID" value="NZ_JBHUCY010000008.1"/>
</dbReference>
<dbReference type="SMART" id="SM00382">
    <property type="entry name" value="AAA"/>
    <property type="match status" value="2"/>
</dbReference>
<keyword evidence="3 11" id="KW-0547">Nucleotide-binding</keyword>
<sequence>MAPPAPITALQGVSVTFGGRPLFESIDVSIGRGERICLVGRNGSGKSTLLKVLAGQILPDSGALFVQPGARIAYLPQEPDFTGCATVHDYVVQGLPADEQDEAHRVDAVLDRLQVAGDRDPRTLSGGESRRTALARTLVGNPDVMLLDEPTNHLDLPTIEWLEEELLAYRGGLLLISHDRSFLNRLAKRTLWLDRGTVRATDRGFSEFETWQAEVFEAEEAAAHKLDRKIEAETKWMREGISARRTRNMGRVRNLYALRDDRAERIQGGQQAKLAIAEAERGGRLVIEATGITKQFASDSGVKTIVRDFSTRILRGDRVGLIGPNGAGKSTLLKMLTGQIEPDSGTIKLGTNLDTAYFDQRRDGLDPEDTIRKVLCPFGGDAVMVNGQSRHVAGYIKDFLFDTRQLDSPVKALSGGERNRLLLARLFAKPSNMMILDEPTNDLDMDTLDLLEDVLGDYQGTLLLVSHDRDFLDRLVTSTIAVEGDGVVVEYAGGYSDYLTQRPARAPAASAKPKAAAPAQPAAAKPRGKLSYKDQRELDELPTRMDRLSAEIAALESAMADPDLFSRNPAKFQKTSEQLHAKQADLSAAEERWLELEALREELEGGKS</sequence>
<proteinExistence type="inferred from homology"/>
<dbReference type="FunFam" id="3.40.50.300:FF:000309">
    <property type="entry name" value="ABC transporter ATP-binding protein"/>
    <property type="match status" value="1"/>
</dbReference>
<dbReference type="InterPro" id="IPR017871">
    <property type="entry name" value="ABC_transporter-like_CS"/>
</dbReference>
<evidence type="ECO:0000259" key="13">
    <source>
        <dbReference type="PROSITE" id="PS50893"/>
    </source>
</evidence>
<keyword evidence="1 11" id="KW-0963">Cytoplasm</keyword>
<dbReference type="CDD" id="cd03221">
    <property type="entry name" value="ABCF_EF-3"/>
    <property type="match status" value="2"/>
</dbReference>
<feature type="domain" description="ABC transporter" evidence="13">
    <location>
        <begin position="8"/>
        <end position="220"/>
    </location>
</feature>
<dbReference type="InterPro" id="IPR051309">
    <property type="entry name" value="ABCF_ATPase"/>
</dbReference>
<keyword evidence="15" id="KW-1185">Reference proteome</keyword>
<keyword evidence="11" id="KW-0175">Coiled coil</keyword>
<dbReference type="SUPFAM" id="SSF52540">
    <property type="entry name" value="P-loop containing nucleoside triphosphate hydrolases"/>
    <property type="match status" value="2"/>
</dbReference>
<evidence type="ECO:0000256" key="9">
    <source>
        <dbReference type="ARBA" id="ARBA00049360"/>
    </source>
</evidence>
<dbReference type="InterPro" id="IPR027417">
    <property type="entry name" value="P-loop_NTPase"/>
</dbReference>
<evidence type="ECO:0000256" key="10">
    <source>
        <dbReference type="ARBA" id="ARBA00061478"/>
    </source>
</evidence>
<evidence type="ECO:0000256" key="11">
    <source>
        <dbReference type="HAMAP-Rule" id="MF_00848"/>
    </source>
</evidence>
<dbReference type="PANTHER" id="PTHR42855">
    <property type="entry name" value="ABC TRANSPORTER ATP-BINDING SUBUNIT"/>
    <property type="match status" value="1"/>
</dbReference>
<evidence type="ECO:0000256" key="8">
    <source>
        <dbReference type="ARBA" id="ARBA00023204"/>
    </source>
</evidence>
<feature type="binding site" evidence="11">
    <location>
        <begin position="40"/>
        <end position="47"/>
    </location>
    <ligand>
        <name>ATP</name>
        <dbReference type="ChEBI" id="CHEBI:30616"/>
        <label>1</label>
    </ligand>
</feature>
<dbReference type="HAMAP" id="MF_00848">
    <property type="entry name" value="Uup"/>
    <property type="match status" value="1"/>
</dbReference>
<feature type="compositionally biased region" description="Low complexity" evidence="12">
    <location>
        <begin position="509"/>
        <end position="525"/>
    </location>
</feature>
<evidence type="ECO:0000256" key="4">
    <source>
        <dbReference type="ARBA" id="ARBA00022763"/>
    </source>
</evidence>
<dbReference type="InterPro" id="IPR003439">
    <property type="entry name" value="ABC_transporter-like_ATP-bd"/>
</dbReference>
<feature type="coiled-coil region" evidence="11">
    <location>
        <begin position="538"/>
        <end position="592"/>
    </location>
</feature>
<dbReference type="EC" id="3.6.1.-" evidence="11"/>
<reference evidence="14 15" key="1">
    <citation type="submission" date="2018-12" db="EMBL/GenBank/DDBJ databases">
        <authorList>
            <person name="Yang Y."/>
        </authorList>
    </citation>
    <scope>NUCLEOTIDE SEQUENCE [LARGE SCALE GENOMIC DNA]</scope>
    <source>
        <strain evidence="14 15">L-25-5w-1</strain>
    </source>
</reference>